<dbReference type="SMART" id="SM00506">
    <property type="entry name" value="A1pp"/>
    <property type="match status" value="1"/>
</dbReference>
<comment type="catalytic activity">
    <reaction evidence="1">
        <text>an N-(ADP-alpha-D-ribosyl)-thymidine in DNA + H2O = a thymidine in DNA + ADP-D-ribose</text>
        <dbReference type="Rhea" id="RHEA:71655"/>
        <dbReference type="Rhea" id="RHEA-COMP:13556"/>
        <dbReference type="Rhea" id="RHEA-COMP:18051"/>
        <dbReference type="ChEBI" id="CHEBI:15377"/>
        <dbReference type="ChEBI" id="CHEBI:57967"/>
        <dbReference type="ChEBI" id="CHEBI:137386"/>
        <dbReference type="ChEBI" id="CHEBI:191199"/>
    </reaction>
    <physiologicalReaction direction="left-to-right" evidence="1">
        <dbReference type="Rhea" id="RHEA:71656"/>
    </physiologicalReaction>
</comment>
<dbReference type="GO" id="GO:0140291">
    <property type="term" value="P:peptidyl-glutamate ADP-deribosylation"/>
    <property type="evidence" value="ECO:0007669"/>
    <property type="project" value="TreeGrafter"/>
</dbReference>
<dbReference type="EMBL" id="CP002515">
    <property type="protein sequence ID" value="AEP13206.1"/>
    <property type="molecule type" value="Genomic_DNA"/>
</dbReference>
<dbReference type="STRING" id="981222.Cabther_B0203"/>
<feature type="domain" description="Macro" evidence="2">
    <location>
        <begin position="1"/>
        <end position="162"/>
    </location>
</feature>
<gene>
    <name evidence="3" type="ordered locus">Cabther_B0203</name>
</gene>
<evidence type="ECO:0000256" key="1">
    <source>
        <dbReference type="ARBA" id="ARBA00035885"/>
    </source>
</evidence>
<dbReference type="Gene3D" id="3.40.220.10">
    <property type="entry name" value="Leucine Aminopeptidase, subunit E, domain 1"/>
    <property type="match status" value="1"/>
</dbReference>
<dbReference type="CDD" id="cd02901">
    <property type="entry name" value="Macro_Poa1p-like"/>
    <property type="match status" value="1"/>
</dbReference>
<dbReference type="PROSITE" id="PS51154">
    <property type="entry name" value="MACRO"/>
    <property type="match status" value="1"/>
</dbReference>
<dbReference type="PANTHER" id="PTHR12521:SF0">
    <property type="entry name" value="ADP-RIBOSE GLYCOHYDROLASE OARD1"/>
    <property type="match status" value="1"/>
</dbReference>
<dbReference type="Proteomes" id="UP000006791">
    <property type="component" value="Chromosome 2"/>
</dbReference>
<dbReference type="AlphaFoldDB" id="G2LK39"/>
<dbReference type="InterPro" id="IPR050892">
    <property type="entry name" value="ADP-ribose_metab_enzymes"/>
</dbReference>
<reference evidence="3 4" key="1">
    <citation type="journal article" date="2012" name="Environ. Microbiol.">
        <title>Complete genome of Candidatus Chloracidobacterium thermophilum, a chlorophyll-based photoheterotroph belonging to the phylum Acidobacteria.</title>
        <authorList>
            <person name="Garcia Costas A.M."/>
            <person name="Liu Z."/>
            <person name="Tomsho L.P."/>
            <person name="Schuster S.C."/>
            <person name="Ward D.M."/>
            <person name="Bryant D.A."/>
        </authorList>
    </citation>
    <scope>NUCLEOTIDE SEQUENCE [LARGE SCALE GENOMIC DNA]</scope>
    <source>
        <strain evidence="3 4">B</strain>
    </source>
</reference>
<evidence type="ECO:0000313" key="4">
    <source>
        <dbReference type="Proteomes" id="UP000006791"/>
    </source>
</evidence>
<dbReference type="SUPFAM" id="SSF52949">
    <property type="entry name" value="Macro domain-like"/>
    <property type="match status" value="1"/>
</dbReference>
<proteinExistence type="predicted"/>
<organism evidence="3 4">
    <name type="scientific">Chloracidobacterium thermophilum (strain B)</name>
    <dbReference type="NCBI Taxonomy" id="981222"/>
    <lineage>
        <taxon>Bacteria</taxon>
        <taxon>Pseudomonadati</taxon>
        <taxon>Acidobacteriota</taxon>
        <taxon>Terriglobia</taxon>
        <taxon>Terriglobales</taxon>
        <taxon>Acidobacteriaceae</taxon>
        <taxon>Chloracidobacterium</taxon>
    </lineage>
</organism>
<evidence type="ECO:0000313" key="3">
    <source>
        <dbReference type="EMBL" id="AEP13206.1"/>
    </source>
</evidence>
<dbReference type="HOGENOM" id="CLU_049707_0_0_0"/>
<name>G2LK39_CHLTF</name>
<accession>G2LK39</accession>
<dbReference type="PANTHER" id="PTHR12521">
    <property type="entry name" value="PROTEIN C6ORF130"/>
    <property type="match status" value="1"/>
</dbReference>
<sequence length="446" mass="49554">MEFTSGDLLKCEAEALVNTVNCVGVMGRGIALHFRQAFPENFKAYEAACQREAVQPGRMFVFETGQLTPPRFIINFPTKRHWRSKSRIEDIEAGLGDLVKVIRDRNIRSIAIPPLGCGLGGLDWNDVRPRIEQALASLTDVHVLIFEPDGAPTTDRMPHAREVPTMTTGRAAMVRLMQRYLDGLPDSFITLLEAHRLMYFMQAAGEPLRLNYVRHHYGPYAENLHHVLRAVEGYLIAGYADGGDRANKPLRLVPGAIEEATDFLDRHPESRARLERVSRLIEGFESSDGLGLLSTVHWVMTQEGAHHPDDVVARVHAWNPPKRCRFSPEQMEAAIRRLQEQQWIEAGCQPHVGPHVGNGEEAPGEAASPTTALTPDEKSLAQDWLRPGEDEAGTHLDCLASYQPQTELGRKLMELRQAYIAQGGQLLSADEVCAEICARRGGVGDA</sequence>
<protein>
    <submittedName>
        <fullName evidence="3">Putative phosphatase, C-terminal domain of histone macroH2A1 like protein</fullName>
    </submittedName>
</protein>
<dbReference type="InterPro" id="IPR002589">
    <property type="entry name" value="Macro_dom"/>
</dbReference>
<keyword evidence="4" id="KW-1185">Reference proteome</keyword>
<dbReference type="Pfam" id="PF01661">
    <property type="entry name" value="Macro"/>
    <property type="match status" value="1"/>
</dbReference>
<dbReference type="InterPro" id="IPR043472">
    <property type="entry name" value="Macro_dom-like"/>
</dbReference>
<dbReference type="KEGG" id="ctm:Cabther_B0203"/>
<evidence type="ECO:0000259" key="2">
    <source>
        <dbReference type="PROSITE" id="PS51154"/>
    </source>
</evidence>